<comment type="caution">
    <text evidence="8">The sequence shown here is derived from an EMBL/GenBank/DDBJ whole genome shotgun (WGS) entry which is preliminary data.</text>
</comment>
<keyword evidence="5" id="KW-0408">Iron</keyword>
<dbReference type="PANTHER" id="PTHR36923">
    <property type="entry name" value="FERREDOXIN"/>
    <property type="match status" value="1"/>
</dbReference>
<dbReference type="Pfam" id="PF13459">
    <property type="entry name" value="Fer4_15"/>
    <property type="match status" value="1"/>
</dbReference>
<keyword evidence="7" id="KW-0003">3Fe-4S</keyword>
<evidence type="ECO:0000256" key="6">
    <source>
        <dbReference type="ARBA" id="ARBA00023014"/>
    </source>
</evidence>
<organism evidence="8 9">
    <name type="scientific">Williamsia marianensis</name>
    <dbReference type="NCBI Taxonomy" id="85044"/>
    <lineage>
        <taxon>Bacteria</taxon>
        <taxon>Bacillati</taxon>
        <taxon>Actinomycetota</taxon>
        <taxon>Actinomycetes</taxon>
        <taxon>Mycobacteriales</taxon>
        <taxon>Nocardiaceae</taxon>
        <taxon>Williamsia</taxon>
    </lineage>
</organism>
<gene>
    <name evidence="8" type="ORF">CSW57_21830</name>
</gene>
<evidence type="ECO:0000256" key="4">
    <source>
        <dbReference type="ARBA" id="ARBA00022982"/>
    </source>
</evidence>
<dbReference type="InterPro" id="IPR051269">
    <property type="entry name" value="Fe-S_cluster_ET"/>
</dbReference>
<evidence type="ECO:0000313" key="8">
    <source>
        <dbReference type="EMBL" id="PHV64907.1"/>
    </source>
</evidence>
<reference evidence="8 9" key="1">
    <citation type="submission" date="2017-10" db="EMBL/GenBank/DDBJ databases">
        <title>The draft genome sequence of Williamsia sp. BULT 1.1 isolated from the semi-arid grassland soils from South Africa.</title>
        <authorList>
            <person name="Kabwe M.H."/>
            <person name="Govender N."/>
            <person name="Mutseka Lunga P."/>
            <person name="Vikram S."/>
            <person name="Makhalanyane T.P."/>
        </authorList>
    </citation>
    <scope>NUCLEOTIDE SEQUENCE [LARGE SCALE GENOMIC DNA]</scope>
    <source>
        <strain evidence="8 9">BULT 1.1</strain>
    </source>
</reference>
<evidence type="ECO:0000256" key="5">
    <source>
        <dbReference type="ARBA" id="ARBA00023004"/>
    </source>
</evidence>
<dbReference type="RefSeq" id="WP_099384749.1">
    <property type="nucleotide sequence ID" value="NZ_PEBD01000011.1"/>
</dbReference>
<evidence type="ECO:0000313" key="9">
    <source>
        <dbReference type="Proteomes" id="UP000225108"/>
    </source>
</evidence>
<dbReference type="EMBL" id="PEBD01000011">
    <property type="protein sequence ID" value="PHV64907.1"/>
    <property type="molecule type" value="Genomic_DNA"/>
</dbReference>
<keyword evidence="3" id="KW-0479">Metal-binding</keyword>
<dbReference type="SUPFAM" id="SSF54862">
    <property type="entry name" value="4Fe-4S ferredoxins"/>
    <property type="match status" value="1"/>
</dbReference>
<keyword evidence="6" id="KW-0411">Iron-sulfur</keyword>
<dbReference type="Proteomes" id="UP000225108">
    <property type="component" value="Unassembled WGS sequence"/>
</dbReference>
<comment type="cofactor">
    <cofactor evidence="1">
        <name>[3Fe-4S] cluster</name>
        <dbReference type="ChEBI" id="CHEBI:21137"/>
    </cofactor>
</comment>
<proteinExistence type="predicted"/>
<protein>
    <submittedName>
        <fullName evidence="8">Ferredoxin</fullName>
    </submittedName>
</protein>
<dbReference type="AlphaFoldDB" id="A0A2G3PGG8"/>
<dbReference type="PANTHER" id="PTHR36923:SF3">
    <property type="entry name" value="FERREDOXIN"/>
    <property type="match status" value="1"/>
</dbReference>
<evidence type="ECO:0000256" key="7">
    <source>
        <dbReference type="ARBA" id="ARBA00023291"/>
    </source>
</evidence>
<evidence type="ECO:0000256" key="1">
    <source>
        <dbReference type="ARBA" id="ARBA00001927"/>
    </source>
</evidence>
<keyword evidence="4" id="KW-0249">Electron transport</keyword>
<name>A0A2G3PGG8_WILMA</name>
<keyword evidence="2" id="KW-0813">Transport</keyword>
<sequence length="73" mass="7632">MNTAPGAVFALNQEMCAGHGRCYGLAPEAFDCDDSGYAFVLEGGGSEMTSTQRDRVIAACPEQAITIAETKEG</sequence>
<dbReference type="GO" id="GO:0051538">
    <property type="term" value="F:3 iron, 4 sulfur cluster binding"/>
    <property type="evidence" value="ECO:0007669"/>
    <property type="project" value="UniProtKB-KW"/>
</dbReference>
<evidence type="ECO:0000256" key="3">
    <source>
        <dbReference type="ARBA" id="ARBA00022723"/>
    </source>
</evidence>
<dbReference type="GO" id="GO:0046872">
    <property type="term" value="F:metal ion binding"/>
    <property type="evidence" value="ECO:0007669"/>
    <property type="project" value="UniProtKB-KW"/>
</dbReference>
<accession>A0A2G3PGG8</accession>
<dbReference type="Gene3D" id="3.30.70.20">
    <property type="match status" value="1"/>
</dbReference>
<evidence type="ECO:0000256" key="2">
    <source>
        <dbReference type="ARBA" id="ARBA00022448"/>
    </source>
</evidence>